<feature type="binding site" evidence="11">
    <location>
        <position position="297"/>
    </location>
    <ligand>
        <name>FMN</name>
        <dbReference type="ChEBI" id="CHEBI:58210"/>
    </ligand>
</feature>
<feature type="binding site" evidence="11">
    <location>
        <position position="268"/>
    </location>
    <ligand>
        <name>FMN</name>
        <dbReference type="ChEBI" id="CHEBI:58210"/>
    </ligand>
</feature>
<comment type="subunit">
    <text evidence="11">Monomer.</text>
</comment>
<keyword evidence="8 11" id="KW-0560">Oxidoreductase</keyword>
<evidence type="ECO:0000256" key="6">
    <source>
        <dbReference type="ARBA" id="ARBA00022643"/>
    </source>
</evidence>
<feature type="binding site" evidence="11">
    <location>
        <begin position="114"/>
        <end position="118"/>
    </location>
    <ligand>
        <name>substrate</name>
    </ligand>
</feature>
<evidence type="ECO:0000256" key="3">
    <source>
        <dbReference type="ARBA" id="ARBA00005161"/>
    </source>
</evidence>
<dbReference type="InterPro" id="IPR013785">
    <property type="entry name" value="Aldolase_TIM"/>
</dbReference>
<dbReference type="Gene3D" id="3.20.20.70">
    <property type="entry name" value="Aldolase class I"/>
    <property type="match status" value="1"/>
</dbReference>
<dbReference type="EC" id="1.3.5.2" evidence="11"/>
<dbReference type="Pfam" id="PF01180">
    <property type="entry name" value="DHO_dh"/>
    <property type="match status" value="1"/>
</dbReference>
<dbReference type="InterPro" id="IPR050074">
    <property type="entry name" value="DHO_dehydrogenase"/>
</dbReference>
<dbReference type="NCBIfam" id="NF003645">
    <property type="entry name" value="PRK05286.1-2"/>
    <property type="match status" value="1"/>
</dbReference>
<organism evidence="13 14">
    <name type="scientific">Pseudoclavibacter caeni</name>
    <dbReference type="NCBI Taxonomy" id="908846"/>
    <lineage>
        <taxon>Bacteria</taxon>
        <taxon>Bacillati</taxon>
        <taxon>Actinomycetota</taxon>
        <taxon>Actinomycetes</taxon>
        <taxon>Micrococcales</taxon>
        <taxon>Microbacteriaceae</taxon>
        <taxon>Pseudoclavibacter</taxon>
    </lineage>
</organism>
<evidence type="ECO:0000256" key="1">
    <source>
        <dbReference type="ARBA" id="ARBA00003125"/>
    </source>
</evidence>
<dbReference type="InterPro" id="IPR005720">
    <property type="entry name" value="Dihydroorotate_DH_cat"/>
</dbReference>
<feature type="domain" description="Dihydroorotate dehydrogenase catalytic" evidence="12">
    <location>
        <begin position="48"/>
        <end position="340"/>
    </location>
</feature>
<dbReference type="PROSITE" id="PS00911">
    <property type="entry name" value="DHODEHASE_1"/>
    <property type="match status" value="1"/>
</dbReference>
<keyword evidence="5 11" id="KW-0285">Flavoprotein</keyword>
<comment type="catalytic activity">
    <reaction evidence="10 11">
        <text>(S)-dihydroorotate + a quinone = orotate + a quinol</text>
        <dbReference type="Rhea" id="RHEA:30187"/>
        <dbReference type="ChEBI" id="CHEBI:24646"/>
        <dbReference type="ChEBI" id="CHEBI:30839"/>
        <dbReference type="ChEBI" id="CHEBI:30864"/>
        <dbReference type="ChEBI" id="CHEBI:132124"/>
        <dbReference type="EC" id="1.3.5.2"/>
    </reaction>
</comment>
<dbReference type="GO" id="GO:0005737">
    <property type="term" value="C:cytoplasm"/>
    <property type="evidence" value="ECO:0007669"/>
    <property type="project" value="InterPro"/>
</dbReference>
<dbReference type="AlphaFoldDB" id="A0A7C8FYF6"/>
<evidence type="ECO:0000259" key="12">
    <source>
        <dbReference type="Pfam" id="PF01180"/>
    </source>
</evidence>
<dbReference type="GO" id="GO:0006207">
    <property type="term" value="P:'de novo' pyrimidine nucleobase biosynthetic process"/>
    <property type="evidence" value="ECO:0007669"/>
    <property type="project" value="UniProtKB-UniRule"/>
</dbReference>
<dbReference type="GO" id="GO:0106430">
    <property type="term" value="F:dihydroorotate dehydrogenase (quinone) activity"/>
    <property type="evidence" value="ECO:0007669"/>
    <property type="project" value="UniProtKB-EC"/>
</dbReference>
<dbReference type="NCBIfam" id="NF003648">
    <property type="entry name" value="PRK05286.2-1"/>
    <property type="match status" value="1"/>
</dbReference>
<dbReference type="Proteomes" id="UP000481339">
    <property type="component" value="Unassembled WGS sequence"/>
</dbReference>
<dbReference type="NCBIfam" id="TIGR01036">
    <property type="entry name" value="pyrD_sub2"/>
    <property type="match status" value="1"/>
</dbReference>
<evidence type="ECO:0000313" key="14">
    <source>
        <dbReference type="Proteomes" id="UP000481339"/>
    </source>
</evidence>
<keyword evidence="7 11" id="KW-0665">Pyrimidine biosynthesis</keyword>
<comment type="function">
    <text evidence="1 11">Catalyzes the conversion of dihydroorotate to orotate with quinone as electron acceptor.</text>
</comment>
<dbReference type="PROSITE" id="PS00912">
    <property type="entry name" value="DHODEHASE_2"/>
    <property type="match status" value="1"/>
</dbReference>
<dbReference type="UniPathway" id="UPA00070">
    <property type="reaction ID" value="UER00946"/>
</dbReference>
<feature type="binding site" evidence="11">
    <location>
        <position position="242"/>
    </location>
    <ligand>
        <name>FMN</name>
        <dbReference type="ChEBI" id="CHEBI:58210"/>
    </ligand>
</feature>
<dbReference type="InterPro" id="IPR005719">
    <property type="entry name" value="Dihydroorotate_DH_2"/>
</dbReference>
<evidence type="ECO:0000256" key="5">
    <source>
        <dbReference type="ARBA" id="ARBA00022630"/>
    </source>
</evidence>
<comment type="cofactor">
    <cofactor evidence="11">
        <name>FMN</name>
        <dbReference type="ChEBI" id="CHEBI:58210"/>
    </cofactor>
    <text evidence="11">Binds 1 FMN per subunit.</text>
</comment>
<comment type="caution">
    <text evidence="13">The sequence shown here is derived from an EMBL/GenBank/DDBJ whole genome shotgun (WGS) entry which is preliminary data.</text>
</comment>
<feature type="binding site" evidence="11">
    <location>
        <position position="89"/>
    </location>
    <ligand>
        <name>FMN</name>
        <dbReference type="ChEBI" id="CHEBI:58210"/>
    </ligand>
</feature>
<dbReference type="PANTHER" id="PTHR48109:SF4">
    <property type="entry name" value="DIHYDROOROTATE DEHYDROGENASE (QUINONE), MITOCHONDRIAL"/>
    <property type="match status" value="1"/>
</dbReference>
<dbReference type="SUPFAM" id="SSF51395">
    <property type="entry name" value="FMN-linked oxidoreductases"/>
    <property type="match status" value="1"/>
</dbReference>
<comment type="pathway">
    <text evidence="3 11">Pyrimidine metabolism; UMP biosynthesis via de novo pathway; orotate from (S)-dihydroorotate (quinone route): step 1/1.</text>
</comment>
<dbReference type="CDD" id="cd04738">
    <property type="entry name" value="DHOD_2_like"/>
    <property type="match status" value="1"/>
</dbReference>
<evidence type="ECO:0000313" key="13">
    <source>
        <dbReference type="EMBL" id="KAB1633071.1"/>
    </source>
</evidence>
<evidence type="ECO:0000256" key="2">
    <source>
        <dbReference type="ARBA" id="ARBA00004370"/>
    </source>
</evidence>
<sequence length="357" mass="38347">MYRLLFDNVLTRIEPERAHVLTVAALRVMHATCAGTLVSRLTRPDPALAVTAFGRRFPSPLGVAAGLDKNAVMVDALGDLGFGHVEVGTITADPQPGNPRPRLFRLPADRALINRMGFNNRGAERAARVLARRPRRDDLVVGVNIGKNKVVPLAEAPESYRRAARVLAPVADYLAVNVSSPNTPGLRELQHVEALRPLLSAIRSVAGDTPVLVKIAPDMADDELVAILRLAAELGLAGVIVTNTTITRDGLTASPEEIARIGAGGLSGRPLHDRSLAVLRLLAAHNDARLPIVSVGGVADAADVWRRLAAGATLVQGFTAFVYEGPRWAARINRGLRRMLRRSRFDSLAELTASAYR</sequence>
<feature type="binding site" evidence="11">
    <location>
        <begin position="65"/>
        <end position="69"/>
    </location>
    <ligand>
        <name>FMN</name>
        <dbReference type="ChEBI" id="CHEBI:58210"/>
    </ligand>
</feature>
<evidence type="ECO:0000256" key="10">
    <source>
        <dbReference type="ARBA" id="ARBA00048639"/>
    </source>
</evidence>
<dbReference type="PANTHER" id="PTHR48109">
    <property type="entry name" value="DIHYDROOROTATE DEHYDROGENASE (QUINONE), MITOCHONDRIAL-RELATED"/>
    <property type="match status" value="1"/>
</dbReference>
<keyword evidence="14" id="KW-1185">Reference proteome</keyword>
<dbReference type="GO" id="GO:0044205">
    <property type="term" value="P:'de novo' UMP biosynthetic process"/>
    <property type="evidence" value="ECO:0007669"/>
    <property type="project" value="UniProtKB-UniRule"/>
</dbReference>
<keyword evidence="6 11" id="KW-0288">FMN</keyword>
<dbReference type="NCBIfam" id="NF003652">
    <property type="entry name" value="PRK05286.2-5"/>
    <property type="match status" value="1"/>
</dbReference>
<feature type="active site" description="Nucleophile" evidence="11">
    <location>
        <position position="180"/>
    </location>
</feature>
<feature type="binding site" evidence="11">
    <location>
        <position position="182"/>
    </location>
    <ligand>
        <name>substrate</name>
    </ligand>
</feature>
<dbReference type="HAMAP" id="MF_00225">
    <property type="entry name" value="DHO_dh_type2"/>
    <property type="match status" value="1"/>
</dbReference>
<keyword evidence="11" id="KW-1003">Cell membrane</keyword>
<feature type="binding site" evidence="11">
    <location>
        <position position="214"/>
    </location>
    <ligand>
        <name>FMN</name>
        <dbReference type="ChEBI" id="CHEBI:58210"/>
    </ligand>
</feature>
<accession>A0A7C8FYF6</accession>
<dbReference type="OrthoDB" id="9802377at2"/>
<name>A0A7C8FYF6_9MICO</name>
<protein>
    <recommendedName>
        <fullName evidence="11">Dihydroorotate dehydrogenase (quinone)</fullName>
        <ecNumber evidence="11">1.3.5.2</ecNumber>
    </recommendedName>
    <alternativeName>
        <fullName evidence="11">DHOdehase</fullName>
        <shortName evidence="11">DHOD</shortName>
        <shortName evidence="11">DHODase</shortName>
    </alternativeName>
    <alternativeName>
        <fullName evidence="11">Dihydroorotate oxidase</fullName>
    </alternativeName>
</protein>
<evidence type="ECO:0000256" key="7">
    <source>
        <dbReference type="ARBA" id="ARBA00022975"/>
    </source>
</evidence>
<feature type="binding site" evidence="11">
    <location>
        <position position="177"/>
    </location>
    <ligand>
        <name>FMN</name>
        <dbReference type="ChEBI" id="CHEBI:58210"/>
    </ligand>
</feature>
<feature type="binding site" evidence="11">
    <location>
        <position position="144"/>
    </location>
    <ligand>
        <name>FMN</name>
        <dbReference type="ChEBI" id="CHEBI:58210"/>
    </ligand>
</feature>
<dbReference type="InterPro" id="IPR001295">
    <property type="entry name" value="Dihydroorotate_DH_CS"/>
</dbReference>
<gene>
    <name evidence="11" type="primary">pyrD</name>
    <name evidence="13" type="ORF">F8O02_03705</name>
</gene>
<comment type="similarity">
    <text evidence="4 11">Belongs to the dihydroorotate dehydrogenase family. Type 2 subfamily.</text>
</comment>
<reference evidence="13 14" key="1">
    <citation type="submission" date="2019-09" db="EMBL/GenBank/DDBJ databases">
        <title>Phylogeny of genus Pseudoclavibacter and closely related genus.</title>
        <authorList>
            <person name="Li Y."/>
        </authorList>
    </citation>
    <scope>NUCLEOTIDE SEQUENCE [LARGE SCALE GENOMIC DNA]</scope>
    <source>
        <strain evidence="13 14">JCM 16921</strain>
    </source>
</reference>
<evidence type="ECO:0000256" key="9">
    <source>
        <dbReference type="ARBA" id="ARBA00023136"/>
    </source>
</evidence>
<dbReference type="GO" id="GO:0005886">
    <property type="term" value="C:plasma membrane"/>
    <property type="evidence" value="ECO:0007669"/>
    <property type="project" value="UniProtKB-SubCell"/>
</dbReference>
<keyword evidence="9 11" id="KW-0472">Membrane</keyword>
<feature type="binding site" evidence="11">
    <location>
        <begin position="243"/>
        <end position="244"/>
    </location>
    <ligand>
        <name>substrate</name>
    </ligand>
</feature>
<proteinExistence type="inferred from homology"/>
<evidence type="ECO:0000256" key="11">
    <source>
        <dbReference type="HAMAP-Rule" id="MF_00225"/>
    </source>
</evidence>
<dbReference type="EMBL" id="WBKA01000002">
    <property type="protein sequence ID" value="KAB1633071.1"/>
    <property type="molecule type" value="Genomic_DNA"/>
</dbReference>
<feature type="binding site" evidence="11">
    <location>
        <position position="69"/>
    </location>
    <ligand>
        <name>substrate</name>
    </ligand>
</feature>
<evidence type="ECO:0000256" key="4">
    <source>
        <dbReference type="ARBA" id="ARBA00005359"/>
    </source>
</evidence>
<dbReference type="RefSeq" id="WP_158035993.1">
    <property type="nucleotide sequence ID" value="NZ_BAAAZV010000003.1"/>
</dbReference>
<feature type="binding site" evidence="11">
    <location>
        <begin position="318"/>
        <end position="319"/>
    </location>
    <ligand>
        <name>FMN</name>
        <dbReference type="ChEBI" id="CHEBI:58210"/>
    </ligand>
</feature>
<comment type="subcellular location">
    <subcellularLocation>
        <location evidence="11">Cell membrane</location>
        <topology evidence="11">Peripheral membrane protein</topology>
    </subcellularLocation>
    <subcellularLocation>
        <location evidence="2">Membrane</location>
    </subcellularLocation>
</comment>
<evidence type="ECO:0000256" key="8">
    <source>
        <dbReference type="ARBA" id="ARBA00023002"/>
    </source>
</evidence>
<feature type="binding site" evidence="11">
    <location>
        <position position="177"/>
    </location>
    <ligand>
        <name>substrate</name>
    </ligand>
</feature>